<evidence type="ECO:0000259" key="7">
    <source>
        <dbReference type="Pfam" id="PF00884"/>
    </source>
</evidence>
<evidence type="ECO:0000256" key="1">
    <source>
        <dbReference type="ARBA" id="ARBA00001913"/>
    </source>
</evidence>
<evidence type="ECO:0000313" key="9">
    <source>
        <dbReference type="Proteomes" id="UP000179797"/>
    </source>
</evidence>
<organism evidence="8 9">
    <name type="scientific">Flammeovirga pacifica</name>
    <dbReference type="NCBI Taxonomy" id="915059"/>
    <lineage>
        <taxon>Bacteria</taxon>
        <taxon>Pseudomonadati</taxon>
        <taxon>Bacteroidota</taxon>
        <taxon>Cytophagia</taxon>
        <taxon>Cytophagales</taxon>
        <taxon>Flammeovirgaceae</taxon>
        <taxon>Flammeovirga</taxon>
    </lineage>
</organism>
<dbReference type="Pfam" id="PF00884">
    <property type="entry name" value="Sulfatase"/>
    <property type="match status" value="1"/>
</dbReference>
<protein>
    <recommendedName>
        <fullName evidence="7">Sulfatase N-terminal domain-containing protein</fullName>
    </recommendedName>
</protein>
<reference evidence="8 9" key="1">
    <citation type="journal article" date="2012" name="Int. J. Syst. Evol. Microbiol.">
        <title>Flammeovirga pacifica sp. nov., isolated from deep-sea sediment.</title>
        <authorList>
            <person name="Xu H."/>
            <person name="Fu Y."/>
            <person name="Yang N."/>
            <person name="Ding Z."/>
            <person name="Lai Q."/>
            <person name="Zeng R."/>
        </authorList>
    </citation>
    <scope>NUCLEOTIDE SEQUENCE [LARGE SCALE GENOMIC DNA]</scope>
    <source>
        <strain evidence="9">DSM 24597 / LMG 26175 / WPAGA1</strain>
    </source>
</reference>
<dbReference type="GO" id="GO:0004065">
    <property type="term" value="F:arylsulfatase activity"/>
    <property type="evidence" value="ECO:0007669"/>
    <property type="project" value="TreeGrafter"/>
</dbReference>
<proteinExistence type="inferred from homology"/>
<dbReference type="GO" id="GO:0046872">
    <property type="term" value="F:metal ion binding"/>
    <property type="evidence" value="ECO:0007669"/>
    <property type="project" value="UniProtKB-KW"/>
</dbReference>
<accession>A0A1S1YST8</accession>
<evidence type="ECO:0000256" key="6">
    <source>
        <dbReference type="ARBA" id="ARBA00022837"/>
    </source>
</evidence>
<evidence type="ECO:0000256" key="3">
    <source>
        <dbReference type="ARBA" id="ARBA00022723"/>
    </source>
</evidence>
<evidence type="ECO:0000256" key="5">
    <source>
        <dbReference type="ARBA" id="ARBA00022801"/>
    </source>
</evidence>
<dbReference type="PROSITE" id="PS00523">
    <property type="entry name" value="SULFATASE_1"/>
    <property type="match status" value="1"/>
</dbReference>
<evidence type="ECO:0000256" key="2">
    <source>
        <dbReference type="ARBA" id="ARBA00008779"/>
    </source>
</evidence>
<sequence length="466" mass="53633">MKNLIIGSLFLLVHFSYAQNKQPNIVFILADDLGINALGSYGNEYVETPHIDQLASEGMLFSNGYATDPTCAPSRAAIMTGQYVPRQGIYRVSDRFKKDKKTLYNMRYLPPENNRPTHKGVGLSLDKILIPEMLKQKGYATAGFGKWHLGINELSMNNQGFDEAIETKSHFNFSQHPTQKDVLENEFNADYTTRKGIDFMTRKVKENKPFFLFLPYYLVHKPLEPKPETLQYFKNKYKLDEEALKVLSMITNLDESVGEVLNAIENLGIGDNTLIIFTSDNGHYKTDNGMFNKPYQGFKGSTLEGGIRIPYIFKYPKVIPANTKATEPIIQVDIYPTLMSFTDIKKVNQPLDGESLYPILTNKKKELKDRVLVWQYTNYSGYNIKKKTFRSEWVNVIQHKGFKMTEYVERDEYILFNLNTDPYETKEVSSKYPEKITELKGLLNQWKQNTQSKTPIKNPDFGKSLK</sequence>
<dbReference type="CDD" id="cd16144">
    <property type="entry name" value="ARS_like"/>
    <property type="match status" value="1"/>
</dbReference>
<dbReference type="OrthoDB" id="9764377at2"/>
<keyword evidence="3" id="KW-0479">Metal-binding</keyword>
<dbReference type="STRING" id="915059.NH26_20885"/>
<dbReference type="InterPro" id="IPR017850">
    <property type="entry name" value="Alkaline_phosphatase_core_sf"/>
</dbReference>
<dbReference type="EMBL" id="JRYR02000002">
    <property type="protein sequence ID" value="OHX64066.1"/>
    <property type="molecule type" value="Genomic_DNA"/>
</dbReference>
<name>A0A1S1YST8_FLAPC</name>
<dbReference type="PANTHER" id="PTHR42693">
    <property type="entry name" value="ARYLSULFATASE FAMILY MEMBER"/>
    <property type="match status" value="1"/>
</dbReference>
<keyword evidence="5" id="KW-0378">Hydrolase</keyword>
<dbReference type="Gene3D" id="3.30.1120.10">
    <property type="match status" value="1"/>
</dbReference>
<comment type="cofactor">
    <cofactor evidence="1">
        <name>Ca(2+)</name>
        <dbReference type="ChEBI" id="CHEBI:29108"/>
    </cofactor>
</comment>
<dbReference type="PANTHER" id="PTHR42693:SF42">
    <property type="entry name" value="ARYLSULFATASE G"/>
    <property type="match status" value="1"/>
</dbReference>
<evidence type="ECO:0000256" key="4">
    <source>
        <dbReference type="ARBA" id="ARBA00022729"/>
    </source>
</evidence>
<dbReference type="RefSeq" id="WP_044229097.1">
    <property type="nucleotide sequence ID" value="NZ_JRYR02000002.1"/>
</dbReference>
<dbReference type="InterPro" id="IPR050738">
    <property type="entry name" value="Sulfatase"/>
</dbReference>
<feature type="domain" description="Sulfatase N-terminal" evidence="7">
    <location>
        <begin position="23"/>
        <end position="344"/>
    </location>
</feature>
<dbReference type="AlphaFoldDB" id="A0A1S1YST8"/>
<keyword evidence="9" id="KW-1185">Reference proteome</keyword>
<keyword evidence="4" id="KW-0732">Signal</keyword>
<dbReference type="Proteomes" id="UP000179797">
    <property type="component" value="Unassembled WGS sequence"/>
</dbReference>
<dbReference type="InterPro" id="IPR000917">
    <property type="entry name" value="Sulfatase_N"/>
</dbReference>
<dbReference type="SUPFAM" id="SSF53649">
    <property type="entry name" value="Alkaline phosphatase-like"/>
    <property type="match status" value="1"/>
</dbReference>
<comment type="caution">
    <text evidence="8">The sequence shown here is derived from an EMBL/GenBank/DDBJ whole genome shotgun (WGS) entry which is preliminary data.</text>
</comment>
<keyword evidence="6" id="KW-0106">Calcium</keyword>
<dbReference type="InterPro" id="IPR024607">
    <property type="entry name" value="Sulfatase_CS"/>
</dbReference>
<gene>
    <name evidence="8" type="ORF">NH26_20885</name>
</gene>
<evidence type="ECO:0000313" key="8">
    <source>
        <dbReference type="EMBL" id="OHX64066.1"/>
    </source>
</evidence>
<dbReference type="Gene3D" id="3.40.720.10">
    <property type="entry name" value="Alkaline Phosphatase, subunit A"/>
    <property type="match status" value="1"/>
</dbReference>
<comment type="similarity">
    <text evidence="2">Belongs to the sulfatase family.</text>
</comment>